<dbReference type="Pfam" id="PF13085">
    <property type="entry name" value="Fer2_3"/>
    <property type="match status" value="1"/>
</dbReference>
<reference evidence="1 2" key="1">
    <citation type="submission" date="2024-03" db="EMBL/GenBank/DDBJ databases">
        <title>Aureococcus anophagefferens CCMP1851 and Kratosvirus quantuckense: Draft genome of a second virus-susceptible host strain in the model system.</title>
        <authorList>
            <person name="Chase E."/>
            <person name="Truchon A.R."/>
            <person name="Schepens W."/>
            <person name="Wilhelm S.W."/>
        </authorList>
    </citation>
    <scope>NUCLEOTIDE SEQUENCE [LARGE SCALE GENOMIC DNA]</scope>
    <source>
        <strain evidence="1 2">CCMP1851</strain>
    </source>
</reference>
<dbReference type="SUPFAM" id="SSF46548">
    <property type="entry name" value="alpha-helical ferredoxin"/>
    <property type="match status" value="1"/>
</dbReference>
<dbReference type="SUPFAM" id="SSF54292">
    <property type="entry name" value="2Fe-2S ferredoxin-like"/>
    <property type="match status" value="1"/>
</dbReference>
<dbReference type="GO" id="GO:0051538">
    <property type="term" value="F:3 iron, 4 sulfur cluster binding"/>
    <property type="evidence" value="ECO:0007669"/>
    <property type="project" value="UniProtKB-KW"/>
</dbReference>
<dbReference type="NCBIfam" id="TIGR00384">
    <property type="entry name" value="dhsB"/>
    <property type="match status" value="1"/>
</dbReference>
<dbReference type="InterPro" id="IPR006058">
    <property type="entry name" value="2Fe2S_fd_BS"/>
</dbReference>
<dbReference type="InterPro" id="IPR001041">
    <property type="entry name" value="2Fe-2S_ferredoxin-type"/>
</dbReference>
<dbReference type="PROSITE" id="PS00197">
    <property type="entry name" value="2FE2S_FER_1"/>
    <property type="match status" value="1"/>
</dbReference>
<dbReference type="EMBL" id="JBBJCI010000372">
    <property type="protein sequence ID" value="KAK7231951.1"/>
    <property type="molecule type" value="Genomic_DNA"/>
</dbReference>
<accession>A0ABR1FJD0</accession>
<dbReference type="PANTHER" id="PTHR11921">
    <property type="entry name" value="SUCCINATE DEHYDROGENASE IRON-SULFUR PROTEIN"/>
    <property type="match status" value="1"/>
</dbReference>
<dbReference type="GO" id="GO:0051539">
    <property type="term" value="F:4 iron, 4 sulfur cluster binding"/>
    <property type="evidence" value="ECO:0007669"/>
    <property type="project" value="UniProtKB-KW"/>
</dbReference>
<dbReference type="PANTHER" id="PTHR11921:SF29">
    <property type="entry name" value="SUCCINATE DEHYDROGENASE [UBIQUINONE] IRON-SULFUR SUBUNIT, MITOCHONDRIAL"/>
    <property type="match status" value="1"/>
</dbReference>
<dbReference type="NCBIfam" id="NF004616">
    <property type="entry name" value="PRK05950.1"/>
    <property type="match status" value="1"/>
</dbReference>
<keyword evidence="2" id="KW-1185">Reference proteome</keyword>
<dbReference type="InterPro" id="IPR004489">
    <property type="entry name" value="Succ_DH/fum_Rdtase_Fe-S"/>
</dbReference>
<dbReference type="InterPro" id="IPR050573">
    <property type="entry name" value="SDH/FRD_Iron-Sulfur"/>
</dbReference>
<evidence type="ECO:0000313" key="2">
    <source>
        <dbReference type="Proteomes" id="UP001363151"/>
    </source>
</evidence>
<proteinExistence type="predicted"/>
<dbReference type="InterPro" id="IPR009051">
    <property type="entry name" value="Helical_ferredxn"/>
</dbReference>
<dbReference type="GO" id="GO:0051537">
    <property type="term" value="F:2 iron, 2 sulfur cluster binding"/>
    <property type="evidence" value="ECO:0007669"/>
    <property type="project" value="UniProtKB-KW"/>
</dbReference>
<dbReference type="GO" id="GO:0046872">
    <property type="term" value="F:metal ion binding"/>
    <property type="evidence" value="ECO:0007669"/>
    <property type="project" value="UniProtKB-KW"/>
</dbReference>
<evidence type="ECO:0000313" key="1">
    <source>
        <dbReference type="EMBL" id="KAK7231951.1"/>
    </source>
</evidence>
<dbReference type="PROSITE" id="PS51085">
    <property type="entry name" value="2FE2S_FER_2"/>
    <property type="match status" value="1"/>
</dbReference>
<protein>
    <submittedName>
        <fullName evidence="1">Succinate dehydrogenase complex iron sulfur subunit</fullName>
    </submittedName>
</protein>
<dbReference type="GO" id="GO:0005743">
    <property type="term" value="C:mitochondrial inner membrane"/>
    <property type="evidence" value="ECO:0007669"/>
    <property type="project" value="UniProtKB-SubCell"/>
</dbReference>
<comment type="caution">
    <text evidence="1">The sequence shown here is derived from an EMBL/GenBank/DDBJ whole genome shotgun (WGS) entry which is preliminary data.</text>
</comment>
<dbReference type="Gene3D" id="3.10.20.30">
    <property type="match status" value="1"/>
</dbReference>
<dbReference type="GO" id="GO:0006099">
    <property type="term" value="P:tricarboxylic acid cycle"/>
    <property type="evidence" value="ECO:0007669"/>
    <property type="project" value="UniProtKB-UniPathway"/>
</dbReference>
<dbReference type="GO" id="GO:0009055">
    <property type="term" value="F:electron transfer activity"/>
    <property type="evidence" value="ECO:0007669"/>
    <property type="project" value="InterPro"/>
</dbReference>
<sequence length="280" mass="31358">MLRQSLARLGPALRGAGAPSPLARAAAPFSSVGGQSSENIKYFKIYRWDPEVPGQKPYTSTYPVDLDDCGPMVLDALIKIKAEQEPGLTFRRSCREGICGSCAMNINGTNTLACLCYITAPGESKSEKPVTINPLPHMYVIKDLVADMTNFYDQYRSIKPWLRTKEEHDLGKGEEHLQSVVDRKKLDGMYECILCACCSTSCPSYWWNADSYLGPAVLMQAYRWIEDSRDEFREERLAELDDAFKLYRCHTIMNCSKTCPKHLNPGKAIGEIKKAIADGH</sequence>
<dbReference type="Gene3D" id="1.10.1060.10">
    <property type="entry name" value="Alpha-helical ferredoxin"/>
    <property type="match status" value="1"/>
</dbReference>
<dbReference type="InterPro" id="IPR017900">
    <property type="entry name" value="4Fe4S_Fe_S_CS"/>
</dbReference>
<dbReference type="PROSITE" id="PS51379">
    <property type="entry name" value="4FE4S_FER_2"/>
    <property type="match status" value="1"/>
</dbReference>
<dbReference type="KEGG" id="aaf:AURANDRAFT_69875"/>
<dbReference type="InterPro" id="IPR012675">
    <property type="entry name" value="Beta-grasp_dom_sf"/>
</dbReference>
<dbReference type="CDD" id="cd00207">
    <property type="entry name" value="fer2"/>
    <property type="match status" value="1"/>
</dbReference>
<gene>
    <name evidence="1" type="primary">SDHB</name>
    <name evidence="1" type="ORF">SO694_0008315</name>
</gene>
<dbReference type="PROSITE" id="PS00198">
    <property type="entry name" value="4FE4S_FER_1"/>
    <property type="match status" value="1"/>
</dbReference>
<organism evidence="1 2">
    <name type="scientific">Aureococcus anophagefferens</name>
    <name type="common">Harmful bloom alga</name>
    <dbReference type="NCBI Taxonomy" id="44056"/>
    <lineage>
        <taxon>Eukaryota</taxon>
        <taxon>Sar</taxon>
        <taxon>Stramenopiles</taxon>
        <taxon>Ochrophyta</taxon>
        <taxon>Pelagophyceae</taxon>
        <taxon>Pelagomonadales</taxon>
        <taxon>Pelagomonadaceae</taxon>
        <taxon>Aureococcus</taxon>
    </lineage>
</organism>
<name>A0ABR1FJD0_AURAN</name>
<dbReference type="Proteomes" id="UP001363151">
    <property type="component" value="Unassembled WGS sequence"/>
</dbReference>
<dbReference type="GO" id="GO:0022904">
    <property type="term" value="P:respiratory electron transport chain"/>
    <property type="evidence" value="ECO:0007669"/>
    <property type="project" value="TreeGrafter"/>
</dbReference>
<dbReference type="Pfam" id="PF13534">
    <property type="entry name" value="Fer4_17"/>
    <property type="match status" value="1"/>
</dbReference>
<dbReference type="GO" id="GO:0008177">
    <property type="term" value="F:succinate dehydrogenase (quinone) activity"/>
    <property type="evidence" value="ECO:0007669"/>
    <property type="project" value="UniProtKB-EC"/>
</dbReference>
<dbReference type="InterPro" id="IPR036010">
    <property type="entry name" value="2Fe-2S_ferredoxin-like_sf"/>
</dbReference>
<dbReference type="InterPro" id="IPR025192">
    <property type="entry name" value="Succ_DH/fum_Rdtase_N"/>
</dbReference>
<dbReference type="InterPro" id="IPR017896">
    <property type="entry name" value="4Fe4S_Fe-S-bd"/>
</dbReference>